<dbReference type="InterPro" id="IPR008963">
    <property type="entry name" value="Purple_acid_Pase-like_N"/>
</dbReference>
<dbReference type="InterPro" id="IPR018711">
    <property type="entry name" value="NAGPA"/>
</dbReference>
<dbReference type="InterPro" id="IPR004843">
    <property type="entry name" value="Calcineurin-like_PHP"/>
</dbReference>
<keyword evidence="1" id="KW-0732">Signal</keyword>
<dbReference type="Gene3D" id="2.60.40.380">
    <property type="entry name" value="Purple acid phosphatase-like, N-terminal"/>
    <property type="match status" value="1"/>
</dbReference>
<feature type="domain" description="Calcineurin-like phosphoesterase" evidence="2">
    <location>
        <begin position="1256"/>
        <end position="1448"/>
    </location>
</feature>
<dbReference type="EMBL" id="PGVD01000056">
    <property type="protein sequence ID" value="PLR92806.1"/>
    <property type="molecule type" value="Genomic_DNA"/>
</dbReference>
<comment type="caution">
    <text evidence="5">The sequence shown here is derived from an EMBL/GenBank/DDBJ whole genome shotgun (WGS) entry which is preliminary data.</text>
</comment>
<evidence type="ECO:0000313" key="8">
    <source>
        <dbReference type="Proteomes" id="UP000235114"/>
    </source>
</evidence>
<dbReference type="Pfam" id="PF00149">
    <property type="entry name" value="Metallophos"/>
    <property type="match status" value="1"/>
</dbReference>
<dbReference type="InterPro" id="IPR013783">
    <property type="entry name" value="Ig-like_fold"/>
</dbReference>
<keyword evidence="8" id="KW-1185">Reference proteome</keyword>
<dbReference type="SUPFAM" id="SSF49363">
    <property type="entry name" value="Purple acid phosphatase, N-terminal domain"/>
    <property type="match status" value="1"/>
</dbReference>
<dbReference type="Proteomes" id="UP000235114">
    <property type="component" value="Unassembled WGS sequence"/>
</dbReference>
<dbReference type="GO" id="GO:0003993">
    <property type="term" value="F:acid phosphatase activity"/>
    <property type="evidence" value="ECO:0007669"/>
    <property type="project" value="InterPro"/>
</dbReference>
<dbReference type="Gene3D" id="2.60.40.10">
    <property type="entry name" value="Immunoglobulins"/>
    <property type="match status" value="1"/>
</dbReference>
<evidence type="ECO:0000259" key="2">
    <source>
        <dbReference type="Pfam" id="PF00149"/>
    </source>
</evidence>
<dbReference type="GO" id="GO:0046872">
    <property type="term" value="F:metal ion binding"/>
    <property type="evidence" value="ECO:0007669"/>
    <property type="project" value="InterPro"/>
</dbReference>
<dbReference type="InterPro" id="IPR029052">
    <property type="entry name" value="Metallo-depent_PP-like"/>
</dbReference>
<dbReference type="InterPro" id="IPR015914">
    <property type="entry name" value="PAPs_N"/>
</dbReference>
<dbReference type="SUPFAM" id="SSF56300">
    <property type="entry name" value="Metallo-dependent phosphatases"/>
    <property type="match status" value="1"/>
</dbReference>
<dbReference type="PANTHER" id="PTHR45867">
    <property type="entry name" value="PURPLE ACID PHOSPHATASE"/>
    <property type="match status" value="1"/>
</dbReference>
<sequence length="1525" mass="166643">MCSWYVVVVNLLIYWEEECVHAIRKTVVYLLAILLVSQSILLQVSPGSNTAVAETATPYSLGPVIEEWARPVAPGVQESLMTIDSGAGRQEAFVMNVDTKHPDIHIEAGLPNGKDFGMQTVRQQASFVSKPGNVVVGGVNADFYNTSNGIPIGSVIRDGKILQASTTEIFGIKENGEAVIGYPNPRFTLLVNGVDTKLNGVNGTRGTNQLVAYTPDKKTTGTNASGTEVVLTQVSGDVRGIGTITAQVEDVKINQGNTEIAEGKLVLSGHGTAADLLKSLQVGQQIELRTSVAAGWEDVKEGLGGRIILVENGQKVQLEEGSFTTTRAPRTAAGIKADGSIFFVVIDGRQPGYSEGVTVFELRDLMFEMGAVDALNLDGGGSSTFITRTNGESGLSVVNHPSDGFERSVANSFLVVSTAAEGALTQLAVQPDHLLMLAGSSYDFNAKGMDAAYNPVAMNGEPQWRVSDGAIGSVDSAGIFTSGQTPASGELIADLNGSTGTSRITVVNQLSALHLPQDSLTVKRGEEMNFAVKAISNGRAVHAHPANFKWEITGDIGIINEDGTFKAADKTGTGTIKVSYGDKSDTMNIQVGKMPVILETFENGLEHWVASGARYQSLSIRQTTYPEPARFGNHALQLNYDFTGTIGTSGAYAHTKEDIIIEDYPEKIGMWVYGDGMGHWLRAQLRDGNNNAFPIDFVTNMDWEGWRYVEASVPAGKTTPLKLDLAVRLMETSNDNKNAGTIYVDNIRAVYGETNDDLVNPVITKEYPAENEVIVTNELKISATAQDNEGGTGINRERVWMYLDGQKVEADFNAETGEISHIPDFPLLDGYHQAKIVVHDHFGNESERVWQFEVDSAGTGIKPIYEKEAYVGNEYVAALETSQLQNMKGLKLHFTFDKTKLQAAPNQVLLNEDIPADNVVKNEITAEGDVVLELKNLDTIPGAETITELAKLPFQIPTNAIEPISLQFVEGTATLAGRDQAVSIYMPDIEAQVKAHYNIAIDRASVGFDSEITVRDEKGRAVKGAVVQVKSPEAELAVIKSKQAALFRDPDRNSEELVLFSKEESTIIQEKQGDWLKVKFGKLEGWIETDKASISSWVLGTTDRKGRIKTNRLSIIPAELVIQAQKERRYSFETKVKVLDHLGTRTPERTNLTFSEKENRMNVTWTTSPLTTASVVEVIETGRYEKDGFNRKAVKKVKGNSREYAFDSGEVQVHLASLNGLKPGTSYTYRVGDGAEGGWSEAATFTTAKKTNDPFSFILMGDTQAPPNQTENGFGVFTEIFNKAKQEYPDASFMVHVGDMIDDGNLYSHWNAFFESMKDPKLAASTPIVPTVGNHENIGTGVETFKHLFNTPKNGPDQFKGTTYSFDYGNAHFAVLNTETTKEGLIEQAEWLKEDMQETDKKWKIVVYHRSPYYSNPAGGSETVKEVWPKVFDELDIDLAISGHDHSYVRTFPLENGAAADRGTTYVIAGSTGKKFYATTPQDYMDVYFDEDTQVYTNVSIDDQGISILVKTRDGRIVDNHTITK</sequence>
<evidence type="ECO:0000313" key="6">
    <source>
        <dbReference type="EMBL" id="PLR92806.1"/>
    </source>
</evidence>
<dbReference type="Gene3D" id="2.60.120.430">
    <property type="entry name" value="Galactose-binding lectin"/>
    <property type="match status" value="1"/>
</dbReference>
<gene>
    <name evidence="5" type="ORF">CU635_00085</name>
    <name evidence="6" type="ORF">CVD25_18420</name>
</gene>
<evidence type="ECO:0000313" key="5">
    <source>
        <dbReference type="EMBL" id="PLR86732.1"/>
    </source>
</evidence>
<evidence type="ECO:0000313" key="7">
    <source>
        <dbReference type="Proteomes" id="UP000234951"/>
    </source>
</evidence>
<dbReference type="OrthoDB" id="9809781at2"/>
<evidence type="ECO:0000259" key="3">
    <source>
        <dbReference type="Pfam" id="PF09992"/>
    </source>
</evidence>
<protein>
    <recommendedName>
        <fullName evidence="9">Metallophosphoesterase</fullName>
    </recommendedName>
</protein>
<dbReference type="InterPro" id="IPR003961">
    <property type="entry name" value="FN3_dom"/>
</dbReference>
<evidence type="ECO:0008006" key="9">
    <source>
        <dbReference type="Google" id="ProtNLM"/>
    </source>
</evidence>
<name>A0A2N5GSI2_9BACI</name>
<proteinExistence type="predicted"/>
<evidence type="ECO:0000259" key="4">
    <source>
        <dbReference type="Pfam" id="PF16656"/>
    </source>
</evidence>
<dbReference type="CDD" id="cd00063">
    <property type="entry name" value="FN3"/>
    <property type="match status" value="1"/>
</dbReference>
<dbReference type="Gene3D" id="2.60.40.1080">
    <property type="match status" value="1"/>
</dbReference>
<dbReference type="PANTHER" id="PTHR45867:SF3">
    <property type="entry name" value="ACID PHOSPHATASE TYPE 7"/>
    <property type="match status" value="1"/>
</dbReference>
<dbReference type="Pfam" id="PF16656">
    <property type="entry name" value="Pur_ac_phosph_N"/>
    <property type="match status" value="1"/>
</dbReference>
<feature type="domain" description="Phosphodiester glycosidase" evidence="3">
    <location>
        <begin position="258"/>
        <end position="415"/>
    </location>
</feature>
<dbReference type="Proteomes" id="UP000234951">
    <property type="component" value="Unassembled WGS sequence"/>
</dbReference>
<accession>A0A2N5GSI2</accession>
<reference evidence="6 8" key="2">
    <citation type="submission" date="2017-12" db="EMBL/GenBank/DDBJ databases">
        <title>Comparative Functional Genomics of Dry Heat Resistant strains isolated from the Viking Spacecraft.</title>
        <authorList>
            <person name="Seuylemezian A."/>
            <person name="Cooper K."/>
            <person name="Vaishampayan P."/>
        </authorList>
    </citation>
    <scope>NUCLEOTIDE SEQUENCE [LARGE SCALE GENOMIC DNA]</scope>
    <source>
        <strain evidence="6 8">ATCC 29669</strain>
    </source>
</reference>
<dbReference type="Pfam" id="PF09992">
    <property type="entry name" value="NAGPA"/>
    <property type="match status" value="1"/>
</dbReference>
<organism evidence="5 7">
    <name type="scientific">Bacillus canaveralius</name>
    <dbReference type="NCBI Taxonomy" id="1403243"/>
    <lineage>
        <taxon>Bacteria</taxon>
        <taxon>Bacillati</taxon>
        <taxon>Bacillota</taxon>
        <taxon>Bacilli</taxon>
        <taxon>Bacillales</taxon>
        <taxon>Bacillaceae</taxon>
        <taxon>Bacillus</taxon>
    </lineage>
</organism>
<dbReference type="EMBL" id="PGVA01000001">
    <property type="protein sequence ID" value="PLR86732.1"/>
    <property type="molecule type" value="Genomic_DNA"/>
</dbReference>
<reference evidence="5 7" key="1">
    <citation type="submission" date="2017-11" db="EMBL/GenBank/DDBJ databases">
        <title>Comparitive Functional Genomics of Dry Heat Resistant strains isolated from the Viking Spacecraft.</title>
        <authorList>
            <person name="Seuylemezian A."/>
            <person name="Cooper K."/>
            <person name="Vaishampayan P."/>
        </authorList>
    </citation>
    <scope>NUCLEOTIDE SEQUENCE [LARGE SCALE GENOMIC DNA]</scope>
    <source>
        <strain evidence="5 7">M4.6</strain>
    </source>
</reference>
<dbReference type="Gene3D" id="3.60.21.10">
    <property type="match status" value="1"/>
</dbReference>
<feature type="domain" description="Purple acid phosphatase N-terminal" evidence="4">
    <location>
        <begin position="1147"/>
        <end position="1247"/>
    </location>
</feature>
<evidence type="ECO:0000256" key="1">
    <source>
        <dbReference type="ARBA" id="ARBA00022729"/>
    </source>
</evidence>